<proteinExistence type="predicted"/>
<evidence type="ECO:0008006" key="3">
    <source>
        <dbReference type="Google" id="ProtNLM"/>
    </source>
</evidence>
<dbReference type="RefSeq" id="WP_063495640.1">
    <property type="nucleotide sequence ID" value="NZ_CP014578.1"/>
</dbReference>
<accession>A0A161I6E5</accession>
<dbReference type="SUPFAM" id="SSF52309">
    <property type="entry name" value="N-(deoxy)ribosyltransferase-like"/>
    <property type="match status" value="1"/>
</dbReference>
<gene>
    <name evidence="1" type="ORF">AYM40_07365</name>
</gene>
<dbReference type="Gene3D" id="3.40.50.10400">
    <property type="entry name" value="Hypothetical protein PA1492"/>
    <property type="match status" value="1"/>
</dbReference>
<protein>
    <recommendedName>
        <fullName evidence="3">Nucleoside 2-deoxyribosyltransferase</fullName>
    </recommendedName>
</protein>
<evidence type="ECO:0000313" key="2">
    <source>
        <dbReference type="Proteomes" id="UP000076852"/>
    </source>
</evidence>
<dbReference type="KEGG" id="buz:AYM40_07365"/>
<dbReference type="Proteomes" id="UP000076852">
    <property type="component" value="Chromosome 1"/>
</dbReference>
<dbReference type="AlphaFoldDB" id="A0A161I6E5"/>
<dbReference type="Pfam" id="PF14359">
    <property type="entry name" value="DUF4406"/>
    <property type="match status" value="1"/>
</dbReference>
<keyword evidence="2" id="KW-1185">Reference proteome</keyword>
<sequence length="99" mass="11245">MKLYLAGPMTGLSKLNLRAFHEEAARLRAMGYEIANPVEFNVDRNAGWQACMRVDIPELVKCDGVRMLGDWESSPDATLERHIAMKLGMKVEYARQMMV</sequence>
<organism evidence="1 2">
    <name type="scientific">Paraburkholderia phytofirmans OLGA172</name>
    <dbReference type="NCBI Taxonomy" id="1417228"/>
    <lineage>
        <taxon>Bacteria</taxon>
        <taxon>Pseudomonadati</taxon>
        <taxon>Pseudomonadota</taxon>
        <taxon>Betaproteobacteria</taxon>
        <taxon>Burkholderiales</taxon>
        <taxon>Burkholderiaceae</taxon>
        <taxon>Paraburkholderia</taxon>
    </lineage>
</organism>
<reference evidence="1 2" key="1">
    <citation type="journal article" date="2016" name="Gene">
        <title>PacBio SMRT assembly of a complex multi-replicon genome reveals chlorocatechol degradative operon in a region of genome plasticity.</title>
        <authorList>
            <person name="Ricker N."/>
            <person name="Shen S.Y."/>
            <person name="Goordial J."/>
            <person name="Jin S."/>
            <person name="Fulthorpe R.R."/>
        </authorList>
    </citation>
    <scope>NUCLEOTIDE SEQUENCE [LARGE SCALE GENOMIC DNA]</scope>
    <source>
        <strain evidence="1 2">OLGA172</strain>
    </source>
</reference>
<dbReference type="InterPro" id="IPR025518">
    <property type="entry name" value="DUF4406"/>
</dbReference>
<dbReference type="EMBL" id="CP014578">
    <property type="protein sequence ID" value="ANB72203.1"/>
    <property type="molecule type" value="Genomic_DNA"/>
</dbReference>
<evidence type="ECO:0000313" key="1">
    <source>
        <dbReference type="EMBL" id="ANB72203.1"/>
    </source>
</evidence>
<name>A0A161I6E5_9BURK</name>
<dbReference type="STRING" id="1804984.AYM40_07365"/>
<dbReference type="OrthoDB" id="2376767at2"/>